<dbReference type="AlphaFoldDB" id="A0A931J883"/>
<name>A0A931J883_9BURK</name>
<dbReference type="InterPro" id="IPR007709">
    <property type="entry name" value="N-FG_amidohydro"/>
</dbReference>
<reference evidence="1" key="1">
    <citation type="submission" date="2020-12" db="EMBL/GenBank/DDBJ databases">
        <title>The genome sequence of Inhella sp. 1Y17.</title>
        <authorList>
            <person name="Liu Y."/>
        </authorList>
    </citation>
    <scope>NUCLEOTIDE SEQUENCE</scope>
    <source>
        <strain evidence="1">1Y17</strain>
    </source>
</reference>
<gene>
    <name evidence="1" type="primary">hutG</name>
    <name evidence="1" type="ORF">I7X39_13530</name>
</gene>
<dbReference type="Gene3D" id="3.40.630.40">
    <property type="entry name" value="Zn-dependent exopeptidases"/>
    <property type="match status" value="1"/>
</dbReference>
<dbReference type="EC" id="3.5.1.68" evidence="1"/>
<dbReference type="EMBL" id="JAEDAK010000009">
    <property type="protein sequence ID" value="MBH9577920.1"/>
    <property type="molecule type" value="Genomic_DNA"/>
</dbReference>
<sequence>MSSVYTLTRGSVPLLISLPHVGFEIPSELCPHYVDKARTSADTDWHLERLYRPIAERLGASLLVPRYSRYVIDLNRPDNDAPMYPGASNTELCPTRDFEGQPLYHAGREPDGAERQRRLQLYWRPYHQALAGELARLKAEHGVALLWDGHSIESELPWLFEGRLPDLNLGSASGAACAAPILAQVAEVLAAQTRYSQVVDGRFKGGHITRHYGRPEHGVHALQMEMVQAIYMLEDKREPAPRPYLVERASELEPVLERLLTAYLAAVR</sequence>
<dbReference type="Pfam" id="PF05013">
    <property type="entry name" value="FGase"/>
    <property type="match status" value="1"/>
</dbReference>
<dbReference type="NCBIfam" id="TIGR02017">
    <property type="entry name" value="hutG_amidohyd"/>
    <property type="match status" value="1"/>
</dbReference>
<protein>
    <submittedName>
        <fullName evidence="1">N-formylglutamate deformylase</fullName>
        <ecNumber evidence="1">3.5.1.68</ecNumber>
    </submittedName>
</protein>
<dbReference type="SUPFAM" id="SSF53187">
    <property type="entry name" value="Zn-dependent exopeptidases"/>
    <property type="match status" value="1"/>
</dbReference>
<evidence type="ECO:0000313" key="2">
    <source>
        <dbReference type="Proteomes" id="UP000613266"/>
    </source>
</evidence>
<accession>A0A931J883</accession>
<dbReference type="InterPro" id="IPR010247">
    <property type="entry name" value="HutG_amidohyd"/>
</dbReference>
<dbReference type="Proteomes" id="UP000613266">
    <property type="component" value="Unassembled WGS sequence"/>
</dbReference>
<evidence type="ECO:0000313" key="1">
    <source>
        <dbReference type="EMBL" id="MBH9577920.1"/>
    </source>
</evidence>
<organism evidence="1 2">
    <name type="scientific">Inhella proteolytica</name>
    <dbReference type="NCBI Taxonomy" id="2795029"/>
    <lineage>
        <taxon>Bacteria</taxon>
        <taxon>Pseudomonadati</taxon>
        <taxon>Pseudomonadota</taxon>
        <taxon>Betaproteobacteria</taxon>
        <taxon>Burkholderiales</taxon>
        <taxon>Sphaerotilaceae</taxon>
        <taxon>Inhella</taxon>
    </lineage>
</organism>
<keyword evidence="1" id="KW-0378">Hydrolase</keyword>
<proteinExistence type="predicted"/>
<comment type="caution">
    <text evidence="1">The sequence shown here is derived from an EMBL/GenBank/DDBJ whole genome shotgun (WGS) entry which is preliminary data.</text>
</comment>
<dbReference type="GO" id="GO:0050129">
    <property type="term" value="F:N-formylglutamate deformylase activity"/>
    <property type="evidence" value="ECO:0007669"/>
    <property type="project" value="UniProtKB-EC"/>
</dbReference>
<dbReference type="RefSeq" id="WP_198111695.1">
    <property type="nucleotide sequence ID" value="NZ_JAEDAK010000009.1"/>
</dbReference>
<keyword evidence="2" id="KW-1185">Reference proteome</keyword>